<dbReference type="Pfam" id="PF13692">
    <property type="entry name" value="Glyco_trans_1_4"/>
    <property type="match status" value="1"/>
</dbReference>
<dbReference type="PANTHER" id="PTHR46401">
    <property type="entry name" value="GLYCOSYLTRANSFERASE WBBK-RELATED"/>
    <property type="match status" value="1"/>
</dbReference>
<geneLocation type="plasmid" evidence="3">
    <name>prgalie4872d</name>
</geneLocation>
<reference evidence="2 3" key="1">
    <citation type="submission" date="2016-09" db="EMBL/GenBank/DDBJ databases">
        <title>The complete genome sequences of Rhizobium gallicum, symbiovars gallicum and phaseoli, symbionts associated to common bean (Phaseolus vulgaris).</title>
        <authorList>
            <person name="Bustos P."/>
            <person name="Santamaria R.I."/>
            <person name="Perez-Carrascal O.M."/>
            <person name="Juarez S."/>
            <person name="Lozano L."/>
            <person name="Martinez-Flores I."/>
            <person name="Martinez-Romero E."/>
            <person name="Cevallos M."/>
            <person name="Romero D."/>
            <person name="Davila G."/>
            <person name="Gonzalez V."/>
        </authorList>
    </citation>
    <scope>NUCLEOTIDE SEQUENCE [LARGE SCALE GENOMIC DNA]</scope>
    <source>
        <strain evidence="2 3">IE4872</strain>
        <plasmid evidence="3">prgalie4872d</plasmid>
    </source>
</reference>
<dbReference type="Proteomes" id="UP000184749">
    <property type="component" value="Plasmid pRgalIE4872d"/>
</dbReference>
<dbReference type="EMBL" id="CP017105">
    <property type="protein sequence ID" value="APO72788.1"/>
    <property type="molecule type" value="Genomic_DNA"/>
</dbReference>
<proteinExistence type="predicted"/>
<sequence>MTDAQKIFVKRAESKQPDKASGTIAFVQNYYSPHQHAVFEHLARSGTDLTVYYLQSPEDEGRRWGGACHKTTYAVVRCPSFTVGPFVFFWLRPEPQTVVLLDNNPTNLCMLFWAFVLKLEGKRLLLWEKHIPDHFKPRVKQLYQRICSKILCAICDTAIVFSDMTKAYLRSLPTNIPTKRMICVVPDARGPLVRRSGPIRSFGYIGAGSNRKNVTALIEAFAALGEADASLHMAGMAPMPVGTAKRIRWWGYVDGELREEFYRSIDVMVLPSLADPWGLVVNEALQRGCLCAVSTACGSAELARSIDPRLVFEPRVRDIEDCLRTLLSLSQAEIASLREKCEASIAPYTIDNGAKILSTIVSEEITNERSNGRPHPYHG</sequence>
<gene>
    <name evidence="2" type="ORF">IE4872_PD02277</name>
</gene>
<keyword evidence="1 2" id="KW-0808">Transferase</keyword>
<dbReference type="GO" id="GO:0009103">
    <property type="term" value="P:lipopolysaccharide biosynthetic process"/>
    <property type="evidence" value="ECO:0007669"/>
    <property type="project" value="TreeGrafter"/>
</dbReference>
<evidence type="ECO:0000256" key="1">
    <source>
        <dbReference type="ARBA" id="ARBA00022679"/>
    </source>
</evidence>
<dbReference type="SUPFAM" id="SSF53756">
    <property type="entry name" value="UDP-Glycosyltransferase/glycogen phosphorylase"/>
    <property type="match status" value="1"/>
</dbReference>
<evidence type="ECO:0000313" key="3">
    <source>
        <dbReference type="Proteomes" id="UP000184749"/>
    </source>
</evidence>
<organism evidence="2 3">
    <name type="scientific">Rhizobium gallicum</name>
    <dbReference type="NCBI Taxonomy" id="56730"/>
    <lineage>
        <taxon>Bacteria</taxon>
        <taxon>Pseudomonadati</taxon>
        <taxon>Pseudomonadota</taxon>
        <taxon>Alphaproteobacteria</taxon>
        <taxon>Hyphomicrobiales</taxon>
        <taxon>Rhizobiaceae</taxon>
        <taxon>Rhizobium/Agrobacterium group</taxon>
        <taxon>Rhizobium</taxon>
    </lineage>
</organism>
<protein>
    <submittedName>
        <fullName evidence="2">Glycosyltransferase family 1 protein</fullName>
    </submittedName>
</protein>
<keyword evidence="2" id="KW-0614">Plasmid</keyword>
<dbReference type="GO" id="GO:0016757">
    <property type="term" value="F:glycosyltransferase activity"/>
    <property type="evidence" value="ECO:0007669"/>
    <property type="project" value="TreeGrafter"/>
</dbReference>
<accession>A0A1L5NY37</accession>
<dbReference type="Gene3D" id="3.40.50.2000">
    <property type="entry name" value="Glycogen Phosphorylase B"/>
    <property type="match status" value="1"/>
</dbReference>
<evidence type="ECO:0000313" key="2">
    <source>
        <dbReference type="EMBL" id="APO72788.1"/>
    </source>
</evidence>
<name>A0A1L5NY37_9HYPH</name>
<dbReference type="RefSeq" id="WP_074072910.1">
    <property type="nucleotide sequence ID" value="NZ_CP017105.1"/>
</dbReference>
<dbReference type="PANTHER" id="PTHR46401:SF2">
    <property type="entry name" value="GLYCOSYLTRANSFERASE WBBK-RELATED"/>
    <property type="match status" value="1"/>
</dbReference>
<dbReference type="CDD" id="cd03801">
    <property type="entry name" value="GT4_PimA-like"/>
    <property type="match status" value="1"/>
</dbReference>
<dbReference type="AlphaFoldDB" id="A0A1L5NY37"/>
<dbReference type="OrthoDB" id="9790710at2"/>